<dbReference type="InterPro" id="IPR011009">
    <property type="entry name" value="Kinase-like_dom_sf"/>
</dbReference>
<evidence type="ECO:0000313" key="3">
    <source>
        <dbReference type="Proteomes" id="UP000636800"/>
    </source>
</evidence>
<dbReference type="SUPFAM" id="SSF56112">
    <property type="entry name" value="Protein kinase-like (PK-like)"/>
    <property type="match status" value="1"/>
</dbReference>
<reference evidence="2 3" key="1">
    <citation type="journal article" date="2020" name="Nat. Food">
        <title>A phased Vanilla planifolia genome enables genetic improvement of flavour and production.</title>
        <authorList>
            <person name="Hasing T."/>
            <person name="Tang H."/>
            <person name="Brym M."/>
            <person name="Khazi F."/>
            <person name="Huang T."/>
            <person name="Chambers A.H."/>
        </authorList>
    </citation>
    <scope>NUCLEOTIDE SEQUENCE [LARGE SCALE GENOMIC DNA]</scope>
    <source>
        <tissue evidence="2">Leaf</tissue>
    </source>
</reference>
<name>A0A835VAB9_VANPL</name>
<accession>A0A835VAB9</accession>
<dbReference type="Gene3D" id="3.30.200.20">
    <property type="entry name" value="Phosphorylase Kinase, domain 1"/>
    <property type="match status" value="1"/>
</dbReference>
<gene>
    <name evidence="2" type="ORF">HPP92_007717</name>
</gene>
<protein>
    <submittedName>
        <fullName evidence="2">Uncharacterized protein</fullName>
    </submittedName>
</protein>
<dbReference type="OrthoDB" id="10590523at2759"/>
<evidence type="ECO:0000313" key="2">
    <source>
        <dbReference type="EMBL" id="KAG0488906.1"/>
    </source>
</evidence>
<feature type="chain" id="PRO_5032502847" evidence="1">
    <location>
        <begin position="21"/>
        <end position="135"/>
    </location>
</feature>
<sequence>MAAFVLVVVDIVTPVWVAVARKIKYAEMLEEWELQHEENHLDAGGFDRVYRGVLQSPKLEVALRRVWHESRQWMKQFIAEIVSIGTCLTKPSCIVGSETINHQRRFLGASLPHQGWSKVVIDRESNRATFFSTSN</sequence>
<feature type="signal peptide" evidence="1">
    <location>
        <begin position="1"/>
        <end position="20"/>
    </location>
</feature>
<dbReference type="AlphaFoldDB" id="A0A835VAB9"/>
<dbReference type="Proteomes" id="UP000636800">
    <property type="component" value="Chromosome 3"/>
</dbReference>
<proteinExistence type="predicted"/>
<comment type="caution">
    <text evidence="2">The sequence shown here is derived from an EMBL/GenBank/DDBJ whole genome shotgun (WGS) entry which is preliminary data.</text>
</comment>
<dbReference type="EMBL" id="JADCNL010000003">
    <property type="protein sequence ID" value="KAG0488906.1"/>
    <property type="molecule type" value="Genomic_DNA"/>
</dbReference>
<organism evidence="2 3">
    <name type="scientific">Vanilla planifolia</name>
    <name type="common">Vanilla</name>
    <dbReference type="NCBI Taxonomy" id="51239"/>
    <lineage>
        <taxon>Eukaryota</taxon>
        <taxon>Viridiplantae</taxon>
        <taxon>Streptophyta</taxon>
        <taxon>Embryophyta</taxon>
        <taxon>Tracheophyta</taxon>
        <taxon>Spermatophyta</taxon>
        <taxon>Magnoliopsida</taxon>
        <taxon>Liliopsida</taxon>
        <taxon>Asparagales</taxon>
        <taxon>Orchidaceae</taxon>
        <taxon>Vanilloideae</taxon>
        <taxon>Vanilleae</taxon>
        <taxon>Vanilla</taxon>
    </lineage>
</organism>
<keyword evidence="1" id="KW-0732">Signal</keyword>
<keyword evidence="3" id="KW-1185">Reference proteome</keyword>
<evidence type="ECO:0000256" key="1">
    <source>
        <dbReference type="SAM" id="SignalP"/>
    </source>
</evidence>